<protein>
    <submittedName>
        <fullName evidence="2">Uncharacterized protein</fullName>
    </submittedName>
</protein>
<evidence type="ECO:0000256" key="1">
    <source>
        <dbReference type="SAM" id="SignalP"/>
    </source>
</evidence>
<sequence length="254" mass="27181">MLPSLGALLRQALTLFVLSSTVYAQKATAYDPAPFNYIGTISSMTLNGAAGPLAGGTLTVNGFKITIPKNTLVTLPSITVAWSELFVNGQPNLPLLGSVSWEATVFGNIVSGQHIAGLVYISQEATQSLTGFITSINFTTGHFFVDNPLGRYGHAYTANPLWSVDPDNPSVRASTGFPVCIPRNSTDHECPLTNRPLDTQGNYLSTFTYPDPARVVAGGLDPRIMAPLAVGDYIIFSGIKTPEGVCEPDFRLRR</sequence>
<gene>
    <name evidence="2" type="ORF">DFH08DRAFT_783346</name>
</gene>
<keyword evidence="1" id="KW-0732">Signal</keyword>
<dbReference type="EMBL" id="JARIHO010000027">
    <property type="protein sequence ID" value="KAJ7339734.1"/>
    <property type="molecule type" value="Genomic_DNA"/>
</dbReference>
<name>A0AAD6ZU06_9AGAR</name>
<organism evidence="2 3">
    <name type="scientific">Mycena albidolilacea</name>
    <dbReference type="NCBI Taxonomy" id="1033008"/>
    <lineage>
        <taxon>Eukaryota</taxon>
        <taxon>Fungi</taxon>
        <taxon>Dikarya</taxon>
        <taxon>Basidiomycota</taxon>
        <taxon>Agaricomycotina</taxon>
        <taxon>Agaricomycetes</taxon>
        <taxon>Agaricomycetidae</taxon>
        <taxon>Agaricales</taxon>
        <taxon>Marasmiineae</taxon>
        <taxon>Mycenaceae</taxon>
        <taxon>Mycena</taxon>
    </lineage>
</organism>
<keyword evidence="3" id="KW-1185">Reference proteome</keyword>
<evidence type="ECO:0000313" key="3">
    <source>
        <dbReference type="Proteomes" id="UP001218218"/>
    </source>
</evidence>
<evidence type="ECO:0000313" key="2">
    <source>
        <dbReference type="EMBL" id="KAJ7339734.1"/>
    </source>
</evidence>
<accession>A0AAD6ZU06</accession>
<feature type="signal peptide" evidence="1">
    <location>
        <begin position="1"/>
        <end position="24"/>
    </location>
</feature>
<comment type="caution">
    <text evidence="2">The sequence shown here is derived from an EMBL/GenBank/DDBJ whole genome shotgun (WGS) entry which is preliminary data.</text>
</comment>
<dbReference type="AlphaFoldDB" id="A0AAD6ZU06"/>
<feature type="chain" id="PRO_5042038259" evidence="1">
    <location>
        <begin position="25"/>
        <end position="254"/>
    </location>
</feature>
<dbReference type="Proteomes" id="UP001218218">
    <property type="component" value="Unassembled WGS sequence"/>
</dbReference>
<proteinExistence type="predicted"/>
<reference evidence="2" key="1">
    <citation type="submission" date="2023-03" db="EMBL/GenBank/DDBJ databases">
        <title>Massive genome expansion in bonnet fungi (Mycena s.s.) driven by repeated elements and novel gene families across ecological guilds.</title>
        <authorList>
            <consortium name="Lawrence Berkeley National Laboratory"/>
            <person name="Harder C.B."/>
            <person name="Miyauchi S."/>
            <person name="Viragh M."/>
            <person name="Kuo A."/>
            <person name="Thoen E."/>
            <person name="Andreopoulos B."/>
            <person name="Lu D."/>
            <person name="Skrede I."/>
            <person name="Drula E."/>
            <person name="Henrissat B."/>
            <person name="Morin E."/>
            <person name="Kohler A."/>
            <person name="Barry K."/>
            <person name="LaButti K."/>
            <person name="Morin E."/>
            <person name="Salamov A."/>
            <person name="Lipzen A."/>
            <person name="Mereny Z."/>
            <person name="Hegedus B."/>
            <person name="Baldrian P."/>
            <person name="Stursova M."/>
            <person name="Weitz H."/>
            <person name="Taylor A."/>
            <person name="Grigoriev I.V."/>
            <person name="Nagy L.G."/>
            <person name="Martin F."/>
            <person name="Kauserud H."/>
        </authorList>
    </citation>
    <scope>NUCLEOTIDE SEQUENCE</scope>
    <source>
        <strain evidence="2">CBHHK002</strain>
    </source>
</reference>